<sequence length="95" mass="10865">MAIKDQSLLLRLKLLNNMILKEMIQEGRNFDQSSLKHVAEWNSRVINNLVEIMLNEDLNNETALKASVIQMRIAVNAINNMKPNDSEALLKHVIP</sequence>
<dbReference type="RefSeq" id="WP_117325296.1">
    <property type="nucleotide sequence ID" value="NZ_QVTE01000008.1"/>
</dbReference>
<evidence type="ECO:0000313" key="2">
    <source>
        <dbReference type="Proteomes" id="UP000264541"/>
    </source>
</evidence>
<keyword evidence="2" id="KW-1185">Reference proteome</keyword>
<accession>A0A372LS93</accession>
<protein>
    <submittedName>
        <fullName evidence="1">Uncharacterized protein</fullName>
    </submittedName>
</protein>
<dbReference type="EMBL" id="QVTE01000008">
    <property type="protein sequence ID" value="RFU71069.1"/>
    <property type="molecule type" value="Genomic_DNA"/>
</dbReference>
<evidence type="ECO:0000313" key="1">
    <source>
        <dbReference type="EMBL" id="RFU71069.1"/>
    </source>
</evidence>
<gene>
    <name evidence="1" type="ORF">D0469_03790</name>
</gene>
<reference evidence="1 2" key="1">
    <citation type="submission" date="2018-08" db="EMBL/GenBank/DDBJ databases">
        <title>Bacillus chawlae sp. nov., Bacillus glennii sp. nov., and Bacillus saganii sp. nov. Isolated from the Vehicle Assembly Building at Kennedy Space Center where the Viking Spacecraft were Assembled.</title>
        <authorList>
            <person name="Seuylemezian A."/>
            <person name="Vaishampayan P."/>
        </authorList>
    </citation>
    <scope>NUCLEOTIDE SEQUENCE [LARGE SCALE GENOMIC DNA]</scope>
    <source>
        <strain evidence="1 2">V47-23a</strain>
    </source>
</reference>
<comment type="caution">
    <text evidence="1">The sequence shown here is derived from an EMBL/GenBank/DDBJ whole genome shotgun (WGS) entry which is preliminary data.</text>
</comment>
<dbReference type="AlphaFoldDB" id="A0A372LS93"/>
<organism evidence="1 2">
    <name type="scientific">Peribacillus saganii</name>
    <dbReference type="NCBI Taxonomy" id="2303992"/>
    <lineage>
        <taxon>Bacteria</taxon>
        <taxon>Bacillati</taxon>
        <taxon>Bacillota</taxon>
        <taxon>Bacilli</taxon>
        <taxon>Bacillales</taxon>
        <taxon>Bacillaceae</taxon>
        <taxon>Peribacillus</taxon>
    </lineage>
</organism>
<name>A0A372LS93_9BACI</name>
<dbReference type="Proteomes" id="UP000264541">
    <property type="component" value="Unassembled WGS sequence"/>
</dbReference>
<dbReference type="OrthoDB" id="9890048at2"/>
<proteinExistence type="predicted"/>